<comment type="caution">
    <text evidence="7">The sequence shown here is derived from an EMBL/GenBank/DDBJ whole genome shotgun (WGS) entry which is preliminary data.</text>
</comment>
<protein>
    <submittedName>
        <fullName evidence="7">Ca2+/Na+ antiporter</fullName>
    </submittedName>
</protein>
<feature type="transmembrane region" description="Helical" evidence="5">
    <location>
        <begin position="325"/>
        <end position="346"/>
    </location>
</feature>
<evidence type="ECO:0000256" key="1">
    <source>
        <dbReference type="ARBA" id="ARBA00004141"/>
    </source>
</evidence>
<evidence type="ECO:0000259" key="6">
    <source>
        <dbReference type="Pfam" id="PF01699"/>
    </source>
</evidence>
<dbReference type="RefSeq" id="WP_256547589.1">
    <property type="nucleotide sequence ID" value="NZ_CP101809.1"/>
</dbReference>
<gene>
    <name evidence="7" type="ORF">J2Z62_000149</name>
</gene>
<reference evidence="7" key="1">
    <citation type="submission" date="2023-07" db="EMBL/GenBank/DDBJ databases">
        <title>Genomic Encyclopedia of Type Strains, Phase IV (KMG-IV): sequencing the most valuable type-strain genomes for metagenomic binning, comparative biology and taxonomic classification.</title>
        <authorList>
            <person name="Goeker M."/>
        </authorList>
    </citation>
    <scope>NUCLEOTIDE SEQUENCE [LARGE SCALE GENOMIC DNA]</scope>
    <source>
        <strain evidence="7">DSM 21204</strain>
    </source>
</reference>
<feature type="transmembrane region" description="Helical" evidence="5">
    <location>
        <begin position="301"/>
        <end position="318"/>
    </location>
</feature>
<evidence type="ECO:0000256" key="3">
    <source>
        <dbReference type="ARBA" id="ARBA00022989"/>
    </source>
</evidence>
<feature type="transmembrane region" description="Helical" evidence="5">
    <location>
        <begin position="371"/>
        <end position="393"/>
    </location>
</feature>
<dbReference type="EMBL" id="JAUSWO010000001">
    <property type="protein sequence ID" value="MDQ0513711.1"/>
    <property type="molecule type" value="Genomic_DNA"/>
</dbReference>
<keyword evidence="2 5" id="KW-0812">Transmembrane</keyword>
<name>A0ABU0LYC1_9BACT</name>
<keyword evidence="4 5" id="KW-0472">Membrane</keyword>
<evidence type="ECO:0000256" key="4">
    <source>
        <dbReference type="ARBA" id="ARBA00023136"/>
    </source>
</evidence>
<sequence length="425" mass="48663">MIKNNIGGVPFANYLWDGYQIIAWFLLFSSIVIFAIYFIVKYIKIITVKLNISVAFIGGIILPVVTSLPEFFTGFFGASIDRISHLPTGVLFSLYNVTGANAIQIFILSIFGVYLFIWWYKQQINFHKKIHPNQRFGVFTPFKKKKGFASHQLNTQLSQNENSNVNENQQLNQFYLTNWSPIIRINFLLWVITFVEYFVMLLFLLVPSWGQVFNIGGFSFINFLFFLTWLSYLIYSYKFNPESEDLYSPYLEKSWAWKINPKLLIFVIFLMIPFLSFSAYLNSGIVENFDTVLKIPKSAAASFFLSLATSLPEISMFISLASKRLFVTAASGILGSSVFNLSIPFYSNLVSLNPLYGDKYTEMLAIRNPEAILLIPWLILSILLYVFIALAMWKKANQKAYIAVPLIFFLAAGYIVGFMLISTSI</sequence>
<dbReference type="InterPro" id="IPR004837">
    <property type="entry name" value="NaCa_Exmemb"/>
</dbReference>
<feature type="transmembrane region" description="Helical" evidence="5">
    <location>
        <begin position="52"/>
        <end position="80"/>
    </location>
</feature>
<feature type="transmembrane region" description="Helical" evidence="5">
    <location>
        <begin position="187"/>
        <end position="206"/>
    </location>
</feature>
<feature type="transmembrane region" description="Helical" evidence="5">
    <location>
        <begin position="100"/>
        <end position="120"/>
    </location>
</feature>
<accession>A0ABU0LYC1</accession>
<proteinExistence type="predicted"/>
<evidence type="ECO:0000313" key="7">
    <source>
        <dbReference type="EMBL" id="MDQ0513711.1"/>
    </source>
</evidence>
<evidence type="ECO:0000313" key="8">
    <source>
        <dbReference type="Proteomes" id="UP001240643"/>
    </source>
</evidence>
<dbReference type="Pfam" id="PF01699">
    <property type="entry name" value="Na_Ca_ex"/>
    <property type="match status" value="2"/>
</dbReference>
<feature type="domain" description="Sodium/calcium exchanger membrane region" evidence="6">
    <location>
        <begin position="264"/>
        <end position="412"/>
    </location>
</feature>
<feature type="transmembrane region" description="Helical" evidence="5">
    <location>
        <begin position="21"/>
        <end position="40"/>
    </location>
</feature>
<organism evidence="7 8">
    <name type="scientific">Mycoplasmoides fastidiosum</name>
    <dbReference type="NCBI Taxonomy" id="92758"/>
    <lineage>
        <taxon>Bacteria</taxon>
        <taxon>Bacillati</taxon>
        <taxon>Mycoplasmatota</taxon>
        <taxon>Mycoplasmoidales</taxon>
        <taxon>Mycoplasmoidaceae</taxon>
        <taxon>Mycoplasmoides</taxon>
    </lineage>
</organism>
<feature type="transmembrane region" description="Helical" evidence="5">
    <location>
        <begin position="263"/>
        <end position="281"/>
    </location>
</feature>
<dbReference type="Gene3D" id="1.20.1420.30">
    <property type="entry name" value="NCX, central ion-binding region"/>
    <property type="match status" value="1"/>
</dbReference>
<evidence type="ECO:0000256" key="5">
    <source>
        <dbReference type="SAM" id="Phobius"/>
    </source>
</evidence>
<feature type="transmembrane region" description="Helical" evidence="5">
    <location>
        <begin position="400"/>
        <end position="421"/>
    </location>
</feature>
<keyword evidence="8" id="KW-1185">Reference proteome</keyword>
<feature type="transmembrane region" description="Helical" evidence="5">
    <location>
        <begin position="212"/>
        <end position="235"/>
    </location>
</feature>
<dbReference type="Proteomes" id="UP001240643">
    <property type="component" value="Unassembled WGS sequence"/>
</dbReference>
<dbReference type="InterPro" id="IPR044880">
    <property type="entry name" value="NCX_ion-bd_dom_sf"/>
</dbReference>
<comment type="subcellular location">
    <subcellularLocation>
        <location evidence="1">Membrane</location>
        <topology evidence="1">Multi-pass membrane protein</topology>
    </subcellularLocation>
</comment>
<keyword evidence="3 5" id="KW-1133">Transmembrane helix</keyword>
<feature type="domain" description="Sodium/calcium exchanger membrane region" evidence="6">
    <location>
        <begin position="22"/>
        <end position="126"/>
    </location>
</feature>
<evidence type="ECO:0000256" key="2">
    <source>
        <dbReference type="ARBA" id="ARBA00022692"/>
    </source>
</evidence>